<dbReference type="Gene3D" id="2.40.30.20">
    <property type="match status" value="1"/>
</dbReference>
<name>A0A3G5AIR4_9VIRU</name>
<evidence type="ECO:0000313" key="1">
    <source>
        <dbReference type="EMBL" id="AYV85309.1"/>
    </source>
</evidence>
<dbReference type="InterPro" id="IPR023366">
    <property type="entry name" value="ATP_synth_asu-like_sf"/>
</dbReference>
<proteinExistence type="predicted"/>
<sequence length="911" mass="105570">MAHIQPTDYKIQPCISYIHVDSAQRQKDHTNHYEEELYSLPPYALHFTNNSSFVTVNLPGHKFKNGDHIILNNVISKNIILNNVLSVKKNSFFVRILHKNHGLSLHSLYNPNSSEEFDLIEYVDELPMSYEENDDIPDNLNQHYILKKNHKLDFTIQLSNIIGSNFNRNFIGNISVNYLNKKQIVYLIFTKRNNIFQHDPDSYLIMLDKRSSINYKDGTNFLKDRSENPTNILANNNIYIKFFNLFGIPLNYLNSGTPTNENFKYAYMTIVSTSDNSFTIDANHNAIVDPTNSFYDYSDILDQNININDLIGSNKGGGNKLFARRIYITSSGYPDPNFYCFKLDRTYKNIFQIKMISSIFPNSQLTINNKTSDIANNKLYWRNLDDGDYIYSLSVQPGNYTPQQLSNEIEKKFSKIIRYPYTKEYESEIYQPFLDHLTPNDNMLYDEKGYNKFHIVKINISEKTDKVLFRAFRELVQDGQDGDVLNIPDNKIQITVTDNLPTSANEILYMYITPDTHITSQDAELPYTYNNLYKYISQRTRHDTFIADLDTDTAVLVNFYHTIDPNSEPVHELNSINTSSVLENFNYNYLDHLLGEVTKINHNLKNGDLVITDQFHSPGSINKISVYEINEIVSADKFLVRRYDYGEKYKFIYGGTIINFIKKDTPIPIPIPMLVSINPTGAKKIMVVKHPNHQLNENDVITISNSSPMNRVPAHIINKSYPINKILDQNHYEILLDTYTPLENFVKKHTNMCNKISIKYPDKFQLLFNYGDTLGNIIGFSSVGENSSVTPYKHKIYNSDPYVSGVQEKNKLTKLNMTGYNYFYISCPELELYHNTKPVKNVFSVVRWFDNPGNVVFDSFEPSTKIFRTPLSFLFELNFAFYHPDGRLVEFNGLDHSFTLEITELYPINIS</sequence>
<dbReference type="EMBL" id="MK072446">
    <property type="protein sequence ID" value="AYV85309.1"/>
    <property type="molecule type" value="Genomic_DNA"/>
</dbReference>
<organism evidence="1">
    <name type="scientific">Satyrvirus sp</name>
    <dbReference type="NCBI Taxonomy" id="2487771"/>
    <lineage>
        <taxon>Viruses</taxon>
        <taxon>Varidnaviria</taxon>
        <taxon>Bamfordvirae</taxon>
        <taxon>Nucleocytoviricota</taxon>
        <taxon>Megaviricetes</taxon>
        <taxon>Imitervirales</taxon>
        <taxon>Mimiviridae</taxon>
        <taxon>Megamimivirinae</taxon>
    </lineage>
</organism>
<accession>A0A3G5AIR4</accession>
<reference evidence="1" key="1">
    <citation type="submission" date="2018-10" db="EMBL/GenBank/DDBJ databases">
        <title>Hidden diversity of soil giant viruses.</title>
        <authorList>
            <person name="Schulz F."/>
            <person name="Alteio L."/>
            <person name="Goudeau D."/>
            <person name="Ryan E.M."/>
            <person name="Malmstrom R.R."/>
            <person name="Blanchard J."/>
            <person name="Woyke T."/>
        </authorList>
    </citation>
    <scope>NUCLEOTIDE SEQUENCE</scope>
    <source>
        <strain evidence="1">SAV1</strain>
    </source>
</reference>
<gene>
    <name evidence="1" type="ORF">Satyrvirus10_10</name>
</gene>
<protein>
    <submittedName>
        <fullName evidence="1">Uncharacterized protein</fullName>
    </submittedName>
</protein>